<protein>
    <submittedName>
        <fullName evidence="1">Uncharacterized protein</fullName>
    </submittedName>
</protein>
<dbReference type="AlphaFoldDB" id="A0A9P0CDR2"/>
<dbReference type="Proteomes" id="UP001153636">
    <property type="component" value="Chromosome 1"/>
</dbReference>
<name>A0A9P0CDR2_9CUCU</name>
<gene>
    <name evidence="1" type="ORF">PSYICH_LOCUS870</name>
</gene>
<proteinExistence type="predicted"/>
<reference evidence="1" key="1">
    <citation type="submission" date="2022-01" db="EMBL/GenBank/DDBJ databases">
        <authorList>
            <person name="King R."/>
        </authorList>
    </citation>
    <scope>NUCLEOTIDE SEQUENCE</scope>
</reference>
<dbReference type="EMBL" id="OV651813">
    <property type="protein sequence ID" value="CAH1098858.1"/>
    <property type="molecule type" value="Genomic_DNA"/>
</dbReference>
<accession>A0A9P0CDR2</accession>
<keyword evidence="2" id="KW-1185">Reference proteome</keyword>
<evidence type="ECO:0000313" key="2">
    <source>
        <dbReference type="Proteomes" id="UP001153636"/>
    </source>
</evidence>
<sequence>MQLCGKYSLKYFCSVFLKNLTWYRNRDVFESRHKEWLDAIVKLQIQKEAALPAEAVAGPSGVRRPKKSFVDSNEHSKLSIVSPLVQQNTEEELFLATRVSLYKSGRRNAARILRDLSASPTRAAKIKKTVLSCKNCSGLYTKRSFGSLC</sequence>
<organism evidence="1 2">
    <name type="scientific">Psylliodes chrysocephalus</name>
    <dbReference type="NCBI Taxonomy" id="3402493"/>
    <lineage>
        <taxon>Eukaryota</taxon>
        <taxon>Metazoa</taxon>
        <taxon>Ecdysozoa</taxon>
        <taxon>Arthropoda</taxon>
        <taxon>Hexapoda</taxon>
        <taxon>Insecta</taxon>
        <taxon>Pterygota</taxon>
        <taxon>Neoptera</taxon>
        <taxon>Endopterygota</taxon>
        <taxon>Coleoptera</taxon>
        <taxon>Polyphaga</taxon>
        <taxon>Cucujiformia</taxon>
        <taxon>Chrysomeloidea</taxon>
        <taxon>Chrysomelidae</taxon>
        <taxon>Galerucinae</taxon>
        <taxon>Alticini</taxon>
        <taxon>Psylliodes</taxon>
    </lineage>
</organism>
<dbReference type="OrthoDB" id="6780159at2759"/>
<evidence type="ECO:0000313" key="1">
    <source>
        <dbReference type="EMBL" id="CAH1098858.1"/>
    </source>
</evidence>